<feature type="transmembrane region" description="Helical" evidence="2">
    <location>
        <begin position="107"/>
        <end position="124"/>
    </location>
</feature>
<keyword evidence="2" id="KW-0812">Transmembrane</keyword>
<feature type="transmembrane region" description="Helical" evidence="2">
    <location>
        <begin position="318"/>
        <end position="337"/>
    </location>
</feature>
<dbReference type="PANTHER" id="PTHR23028:SF53">
    <property type="entry name" value="ACYL_TRANSF_3 DOMAIN-CONTAINING PROTEIN"/>
    <property type="match status" value="1"/>
</dbReference>
<feature type="transmembrane region" description="Helical" evidence="2">
    <location>
        <begin position="285"/>
        <end position="306"/>
    </location>
</feature>
<keyword evidence="4" id="KW-0808">Transferase</keyword>
<dbReference type="Proteomes" id="UP001596380">
    <property type="component" value="Unassembled WGS sequence"/>
</dbReference>
<evidence type="ECO:0000313" key="5">
    <source>
        <dbReference type="Proteomes" id="UP001596380"/>
    </source>
</evidence>
<keyword evidence="4" id="KW-0012">Acyltransferase</keyword>
<keyword evidence="2" id="KW-1133">Transmembrane helix</keyword>
<dbReference type="EC" id="2.3.-.-" evidence="4"/>
<gene>
    <name evidence="4" type="ORF">ACFQKB_28515</name>
</gene>
<dbReference type="RefSeq" id="WP_160826747.1">
    <property type="nucleotide sequence ID" value="NZ_JBHSXS010000021.1"/>
</dbReference>
<dbReference type="InterPro" id="IPR050879">
    <property type="entry name" value="Acyltransferase_3"/>
</dbReference>
<keyword evidence="5" id="KW-1185">Reference proteome</keyword>
<evidence type="ECO:0000256" key="2">
    <source>
        <dbReference type="SAM" id="Phobius"/>
    </source>
</evidence>
<keyword evidence="2" id="KW-0472">Membrane</keyword>
<comment type="caution">
    <text evidence="4">The sequence shown here is derived from an EMBL/GenBank/DDBJ whole genome shotgun (WGS) entry which is preliminary data.</text>
</comment>
<dbReference type="InterPro" id="IPR002656">
    <property type="entry name" value="Acyl_transf_3_dom"/>
</dbReference>
<evidence type="ECO:0000256" key="1">
    <source>
        <dbReference type="SAM" id="MobiDB-lite"/>
    </source>
</evidence>
<dbReference type="GO" id="GO:0016746">
    <property type="term" value="F:acyltransferase activity"/>
    <property type="evidence" value="ECO:0007669"/>
    <property type="project" value="UniProtKB-KW"/>
</dbReference>
<reference evidence="5" key="1">
    <citation type="journal article" date="2019" name="Int. J. Syst. Evol. Microbiol.">
        <title>The Global Catalogue of Microorganisms (GCM) 10K type strain sequencing project: providing services to taxonomists for standard genome sequencing and annotation.</title>
        <authorList>
            <consortium name="The Broad Institute Genomics Platform"/>
            <consortium name="The Broad Institute Genome Sequencing Center for Infectious Disease"/>
            <person name="Wu L."/>
            <person name="Ma J."/>
        </authorList>
    </citation>
    <scope>NUCLEOTIDE SEQUENCE [LARGE SCALE GENOMIC DNA]</scope>
    <source>
        <strain evidence="5">JCM 3369</strain>
    </source>
</reference>
<proteinExistence type="predicted"/>
<evidence type="ECO:0000313" key="4">
    <source>
        <dbReference type="EMBL" id="MFC6883732.1"/>
    </source>
</evidence>
<feature type="transmembrane region" description="Helical" evidence="2">
    <location>
        <begin position="190"/>
        <end position="212"/>
    </location>
</feature>
<feature type="region of interest" description="Disordered" evidence="1">
    <location>
        <begin position="1"/>
        <end position="20"/>
    </location>
</feature>
<feature type="transmembrane region" description="Helical" evidence="2">
    <location>
        <begin position="357"/>
        <end position="379"/>
    </location>
</feature>
<feature type="transmembrane region" description="Helical" evidence="2">
    <location>
        <begin position="151"/>
        <end position="178"/>
    </location>
</feature>
<protein>
    <submittedName>
        <fullName evidence="4">Acyltransferase family protein</fullName>
        <ecNumber evidence="4">2.3.-.-</ecNumber>
    </submittedName>
</protein>
<name>A0ABW2CPV4_9ACTN</name>
<feature type="transmembrane region" description="Helical" evidence="2">
    <location>
        <begin position="232"/>
        <end position="250"/>
    </location>
</feature>
<feature type="transmembrane region" description="Helical" evidence="2">
    <location>
        <begin position="262"/>
        <end position="279"/>
    </location>
</feature>
<evidence type="ECO:0000259" key="3">
    <source>
        <dbReference type="Pfam" id="PF01757"/>
    </source>
</evidence>
<feature type="domain" description="Acyltransferase 3" evidence="3">
    <location>
        <begin position="24"/>
        <end position="369"/>
    </location>
</feature>
<dbReference type="Pfam" id="PF01757">
    <property type="entry name" value="Acyl_transf_3"/>
    <property type="match status" value="1"/>
</dbReference>
<accession>A0ABW2CPV4</accession>
<feature type="transmembrane region" description="Helical" evidence="2">
    <location>
        <begin position="65"/>
        <end position="87"/>
    </location>
</feature>
<dbReference type="PANTHER" id="PTHR23028">
    <property type="entry name" value="ACETYLTRANSFERASE"/>
    <property type="match status" value="1"/>
</dbReference>
<sequence length="405" mass="44168">MTAADGSRAHPPEGAPARSGRVRELEGYRGVAALSTVVFHVWQHYTTYGPEGARPPLANGFARAFFSFEVVDLFFVLSAYLLTLSYARAAIDREPGHPARTFLFRRAVRILPLYWTAILVVWTARNPGLPGDWRDLAEHLTFTQVFDGERIFYTIGASWSMSLEIMFYGALVVLGPLAARACRPFARRGARVAVCASGCALLFAGPVAWLAVAHYGLRVPVTDWPAYYGPHARFHAFAAGMLLAVVTVALGERGRLGARASALARAAAVGALLALAWLSKDHAGAASVFYHPLAALLWTVLIHTTVQVRRGGLWHRCLRARWLTGVGLVSYSLYLWHEPIMIWLDGAGALPGGPGGFGPALLVVLAVALPAAAASYWAIEYPAALLRRLRDSSHRRRDYYPELSP</sequence>
<organism evidence="4 5">
    <name type="scientific">Actinomadura yumaensis</name>
    <dbReference type="NCBI Taxonomy" id="111807"/>
    <lineage>
        <taxon>Bacteria</taxon>
        <taxon>Bacillati</taxon>
        <taxon>Actinomycetota</taxon>
        <taxon>Actinomycetes</taxon>
        <taxon>Streptosporangiales</taxon>
        <taxon>Thermomonosporaceae</taxon>
        <taxon>Actinomadura</taxon>
    </lineage>
</organism>
<dbReference type="EMBL" id="JBHSXS010000021">
    <property type="protein sequence ID" value="MFC6883732.1"/>
    <property type="molecule type" value="Genomic_DNA"/>
</dbReference>